<name>R0L9M0_ANAPL</name>
<dbReference type="AlphaFoldDB" id="R0L9M0"/>
<dbReference type="EMBL" id="KB743543">
    <property type="protein sequence ID" value="EOA98159.1"/>
    <property type="molecule type" value="Genomic_DNA"/>
</dbReference>
<reference evidence="2" key="1">
    <citation type="journal article" date="2013" name="Nat. Genet.">
        <title>The duck genome and transcriptome provide insight into an avian influenza virus reservoir species.</title>
        <authorList>
            <person name="Huang Y."/>
            <person name="Li Y."/>
            <person name="Burt D.W."/>
            <person name="Chen H."/>
            <person name="Zhang Y."/>
            <person name="Qian W."/>
            <person name="Kim H."/>
            <person name="Gan S."/>
            <person name="Zhao Y."/>
            <person name="Li J."/>
            <person name="Yi K."/>
            <person name="Feng H."/>
            <person name="Zhu P."/>
            <person name="Li B."/>
            <person name="Liu Q."/>
            <person name="Fairley S."/>
            <person name="Magor K.E."/>
            <person name="Du Z."/>
            <person name="Hu X."/>
            <person name="Goodman L."/>
            <person name="Tafer H."/>
            <person name="Vignal A."/>
            <person name="Lee T."/>
            <person name="Kim K.W."/>
            <person name="Sheng Z."/>
            <person name="An Y."/>
            <person name="Searle S."/>
            <person name="Herrero J."/>
            <person name="Groenen M.A."/>
            <person name="Crooijmans R.P."/>
            <person name="Faraut T."/>
            <person name="Cai Q."/>
            <person name="Webster R.G."/>
            <person name="Aldridge J.R."/>
            <person name="Warren W.C."/>
            <person name="Bartschat S."/>
            <person name="Kehr S."/>
            <person name="Marz M."/>
            <person name="Stadler P.F."/>
            <person name="Smith J."/>
            <person name="Kraus R.H."/>
            <person name="Zhao Y."/>
            <person name="Ren L."/>
            <person name="Fei J."/>
            <person name="Morisson M."/>
            <person name="Kaiser P."/>
            <person name="Griffin D.K."/>
            <person name="Rao M."/>
            <person name="Pitel F."/>
            <person name="Wang J."/>
            <person name="Li N."/>
        </authorList>
    </citation>
    <scope>NUCLEOTIDE SEQUENCE [LARGE SCALE GENOMIC DNA]</scope>
</reference>
<accession>R0L9M0</accession>
<keyword evidence="2" id="KW-1185">Reference proteome</keyword>
<evidence type="ECO:0000313" key="1">
    <source>
        <dbReference type="EMBL" id="EOA98159.1"/>
    </source>
</evidence>
<proteinExistence type="predicted"/>
<sequence>MPGAEDVVYPGIHIRQHSWGKMTNFGAVDGSRRKDVRVLMTSYHYPFGTGCKMLNLQIFPWNMLLERKGEALSHCRCSLAPAVSLFKSSRCRAARGRHSTAFQLVDISGQQQQRKRISEVG</sequence>
<gene>
    <name evidence="1" type="ORF">Anapl_11032</name>
</gene>
<evidence type="ECO:0000313" key="2">
    <source>
        <dbReference type="Proteomes" id="UP000296049"/>
    </source>
</evidence>
<dbReference type="Proteomes" id="UP000296049">
    <property type="component" value="Unassembled WGS sequence"/>
</dbReference>
<organism evidence="1 2">
    <name type="scientific">Anas platyrhynchos</name>
    <name type="common">Mallard</name>
    <name type="synonym">Anas boschas</name>
    <dbReference type="NCBI Taxonomy" id="8839"/>
    <lineage>
        <taxon>Eukaryota</taxon>
        <taxon>Metazoa</taxon>
        <taxon>Chordata</taxon>
        <taxon>Craniata</taxon>
        <taxon>Vertebrata</taxon>
        <taxon>Euteleostomi</taxon>
        <taxon>Archelosauria</taxon>
        <taxon>Archosauria</taxon>
        <taxon>Dinosauria</taxon>
        <taxon>Saurischia</taxon>
        <taxon>Theropoda</taxon>
        <taxon>Coelurosauria</taxon>
        <taxon>Aves</taxon>
        <taxon>Neognathae</taxon>
        <taxon>Galloanserae</taxon>
        <taxon>Anseriformes</taxon>
        <taxon>Anatidae</taxon>
        <taxon>Anatinae</taxon>
        <taxon>Anas</taxon>
    </lineage>
</organism>
<protein>
    <submittedName>
        <fullName evidence="1">Uncharacterized protein</fullName>
    </submittedName>
</protein>